<dbReference type="AlphaFoldDB" id="A0A944D9S6"/>
<dbReference type="EMBL" id="JAEKFT010000021">
    <property type="protein sequence ID" value="MBT0962835.1"/>
    <property type="molecule type" value="Genomic_DNA"/>
</dbReference>
<keyword evidence="2" id="KW-0472">Membrane</keyword>
<sequence length="1259" mass="133533">MSASATQDNGWKLKARRWVLGVVAGVVLYALLGFFALPALVKWQLPVQAGEALGRQVTLDDARFNPFSLTLSLSGLRVAEADGSSVAAQIGRLDTDLQWRSLYYWGLVFSRLDIDAPALRLTRFEDGRHSWSDVVERLTRPEPTRPRPEVEPGPPRFSVNNIRITGGSIDIDDQPAGVTHTVRELSFGLPFISGFPAEVERYVTPALSAQINGSPFRLDGRTRPFGEDLETVIDLQLDALDITPYLAYLPFDPAFKVPSGTLTTALELAFSEPQGLGPRLMLAGNIALTDLALRHRDDRPVIQLPKVTTVIREFDVFGQSLHLERIDIDRPTIDLRRLADGTLDVMQLIPTLPAEAPTPATADTPTPAAADTPAEAAQSPAADQAPAAAPADPPTPSGALLVTVDQFDITGGQFRYTDAAAPAGAFETQLDDIAVSLTGFVSNGHRPAQLSITARSPAGEQIAQQGELALAPLRASGTLSLTDIPLACYQPYFAQQLVGARLTGGTVSATLPYVLDEAGLRLDKAELTLAKAALQLDTQKKPAVRIDALKLDGIDMDVTARSASVARVSSSGGVLAAVRARDGSIDLAQIVAPADDAPAPEGPPWTARVARTELSGWTLRFEDRAAPAPVVVEAGRMAVSLGVVGSDLSQPLSLSLEAIINKGGYLAAKGTANLARQAVDMRVDVKGLALRPFQAYATGGIDASLRSASLSLGGQLRVGAAPKRGAPPVQFRGEAAIEDLIAVDTRNDVDVLTWKRLAASGLDLRTEPLSLAASEITLNDFFSRLVLSAEGRLNFREMTAAEKDASAASAAAAKASAEASAASSSSVTPGEFDGGPAANAATPPQATATVPPPSPALPPIRIDRIVLENGNVAFADRFVRPNYDANLTEVGGTLEGLSSDPSSVATLSLTAAIDHAAPVTITGQLNPLRDDRYLDIVATMRGFELPTVSPYSGKYVGYGIAKGKLSADLTYKIIDRQLTAENKILLDQLTFGERVDSPDAVNLPVQLAVALLKNRKGEIDLSVPVSGTLDDPQFSVAGLVARAFFNLILKAVTSPFALLGSVFGSGGEELAYAEFAPGLARLTDANTKKLETIAKALSERPALKLEIAGQVDPVEDEAGLREQWVLDRMRERQREALLDAGQTPPPLDQIKIPDDKRDALLAEAYDEAEFEGKPRNFIGLTKTLPPEQARALMLEHAPVGEAELAALGKARAQAVRDWLVGVGKISAERIFMVGPSAADTADAADKKDVAGSRVDFSLK</sequence>
<keyword evidence="4" id="KW-1185">Reference proteome</keyword>
<dbReference type="InterPro" id="IPR008023">
    <property type="entry name" value="DUF748"/>
</dbReference>
<accession>A0A944D9S6</accession>
<dbReference type="Pfam" id="PF05359">
    <property type="entry name" value="DUF748"/>
    <property type="match status" value="3"/>
</dbReference>
<dbReference type="GO" id="GO:0005886">
    <property type="term" value="C:plasma membrane"/>
    <property type="evidence" value="ECO:0007669"/>
    <property type="project" value="TreeGrafter"/>
</dbReference>
<feature type="region of interest" description="Disordered" evidence="1">
    <location>
        <begin position="819"/>
        <end position="855"/>
    </location>
</feature>
<keyword evidence="2" id="KW-0812">Transmembrane</keyword>
<protein>
    <submittedName>
        <fullName evidence="3">DUF748 domain-containing protein</fullName>
    </submittedName>
</protein>
<dbReference type="GO" id="GO:0090313">
    <property type="term" value="P:regulation of protein targeting to membrane"/>
    <property type="evidence" value="ECO:0007669"/>
    <property type="project" value="TreeGrafter"/>
</dbReference>
<gene>
    <name evidence="3" type="ORF">I8J34_16760</name>
</gene>
<dbReference type="RefSeq" id="WP_214362787.1">
    <property type="nucleotide sequence ID" value="NZ_JAEKFT010000021.1"/>
</dbReference>
<keyword evidence="2" id="KW-1133">Transmembrane helix</keyword>
<evidence type="ECO:0000313" key="3">
    <source>
        <dbReference type="EMBL" id="MBT0962835.1"/>
    </source>
</evidence>
<proteinExistence type="predicted"/>
<feature type="transmembrane region" description="Helical" evidence="2">
    <location>
        <begin position="18"/>
        <end position="41"/>
    </location>
</feature>
<feature type="region of interest" description="Disordered" evidence="1">
    <location>
        <begin position="354"/>
        <end position="399"/>
    </location>
</feature>
<dbReference type="Gene3D" id="3.30.1330.60">
    <property type="entry name" value="OmpA-like domain"/>
    <property type="match status" value="1"/>
</dbReference>
<evidence type="ECO:0000256" key="2">
    <source>
        <dbReference type="SAM" id="Phobius"/>
    </source>
</evidence>
<reference evidence="4" key="1">
    <citation type="journal article" date="2022" name="ISME J.">
        <title>Genetic and phylogenetic analysis of dissimilatory iodate-reducing bacteria identifies potential niches across the world's oceans.</title>
        <authorList>
            <person name="Reyes-Umana V."/>
            <person name="Henning Z."/>
            <person name="Lee K."/>
            <person name="Barnum T.P."/>
            <person name="Coates J.D."/>
        </authorList>
    </citation>
    <scope>NUCLEOTIDE SEQUENCE [LARGE SCALE GENOMIC DNA]</scope>
    <source>
        <strain evidence="4">IR12</strain>
    </source>
</reference>
<feature type="compositionally biased region" description="Low complexity" evidence="1">
    <location>
        <begin position="354"/>
        <end position="390"/>
    </location>
</feature>
<dbReference type="PANTHER" id="PTHR30441:SF8">
    <property type="entry name" value="DUF748 DOMAIN-CONTAINING PROTEIN"/>
    <property type="match status" value="1"/>
</dbReference>
<name>A0A944D9S6_DENI1</name>
<feature type="compositionally biased region" description="Low complexity" evidence="1">
    <location>
        <begin position="836"/>
        <end position="849"/>
    </location>
</feature>
<comment type="caution">
    <text evidence="3">The sequence shown here is derived from an EMBL/GenBank/DDBJ whole genome shotgun (WGS) entry which is preliminary data.</text>
</comment>
<dbReference type="Proteomes" id="UP000694660">
    <property type="component" value="Unassembled WGS sequence"/>
</dbReference>
<dbReference type="InterPro" id="IPR052894">
    <property type="entry name" value="AsmA-related"/>
</dbReference>
<evidence type="ECO:0000256" key="1">
    <source>
        <dbReference type="SAM" id="MobiDB-lite"/>
    </source>
</evidence>
<evidence type="ECO:0000313" key="4">
    <source>
        <dbReference type="Proteomes" id="UP000694660"/>
    </source>
</evidence>
<organism evidence="3 4">
    <name type="scientific">Denitromonas iodatirespirans</name>
    <dbReference type="NCBI Taxonomy" id="2795389"/>
    <lineage>
        <taxon>Bacteria</taxon>
        <taxon>Pseudomonadati</taxon>
        <taxon>Pseudomonadota</taxon>
        <taxon>Betaproteobacteria</taxon>
        <taxon>Rhodocyclales</taxon>
        <taxon>Zoogloeaceae</taxon>
        <taxon>Denitromonas</taxon>
    </lineage>
</organism>
<dbReference type="InterPro" id="IPR036737">
    <property type="entry name" value="OmpA-like_sf"/>
</dbReference>
<dbReference type="PANTHER" id="PTHR30441">
    <property type="entry name" value="DUF748 DOMAIN-CONTAINING PROTEIN"/>
    <property type="match status" value="1"/>
</dbReference>